<evidence type="ECO:0000313" key="4">
    <source>
        <dbReference type="Proteomes" id="UP001371218"/>
    </source>
</evidence>
<dbReference type="Proteomes" id="UP001371218">
    <property type="component" value="Unassembled WGS sequence"/>
</dbReference>
<protein>
    <submittedName>
        <fullName evidence="3">NAD-dependent epimerase/dehydratase family protein</fullName>
    </submittedName>
</protein>
<dbReference type="SUPFAM" id="SSF55347">
    <property type="entry name" value="Glyceraldehyde-3-phosphate dehydrogenase-like, C-terminal domain"/>
    <property type="match status" value="1"/>
</dbReference>
<dbReference type="SUPFAM" id="SSF51735">
    <property type="entry name" value="NAD(P)-binding Rossmann-fold domains"/>
    <property type="match status" value="2"/>
</dbReference>
<dbReference type="InterPro" id="IPR051783">
    <property type="entry name" value="NAD(P)-dependent_oxidoreduct"/>
</dbReference>
<accession>A0ABU9BNL0</accession>
<dbReference type="Pfam" id="PF01370">
    <property type="entry name" value="Epimerase"/>
    <property type="match status" value="1"/>
</dbReference>
<organism evidence="3 4">
    <name type="scientific">Ideonella lacteola</name>
    <dbReference type="NCBI Taxonomy" id="2984193"/>
    <lineage>
        <taxon>Bacteria</taxon>
        <taxon>Pseudomonadati</taxon>
        <taxon>Pseudomonadota</taxon>
        <taxon>Betaproteobacteria</taxon>
        <taxon>Burkholderiales</taxon>
        <taxon>Sphaerotilaceae</taxon>
        <taxon>Ideonella</taxon>
    </lineage>
</organism>
<dbReference type="RefSeq" id="WP_341425034.1">
    <property type="nucleotide sequence ID" value="NZ_JBBUTG010000003.1"/>
</dbReference>
<name>A0ABU9BNL0_9BURK</name>
<evidence type="ECO:0000259" key="2">
    <source>
        <dbReference type="Pfam" id="PF01408"/>
    </source>
</evidence>
<feature type="domain" description="NAD-dependent epimerase/dehydratase" evidence="1">
    <location>
        <begin position="378"/>
        <end position="595"/>
    </location>
</feature>
<gene>
    <name evidence="3" type="ORF">AACH06_07525</name>
</gene>
<proteinExistence type="predicted"/>
<dbReference type="InterPro" id="IPR036291">
    <property type="entry name" value="NAD(P)-bd_dom_sf"/>
</dbReference>
<dbReference type="EMBL" id="JBBUTG010000003">
    <property type="protein sequence ID" value="MEK8030674.1"/>
    <property type="molecule type" value="Genomic_DNA"/>
</dbReference>
<comment type="caution">
    <text evidence="3">The sequence shown here is derived from an EMBL/GenBank/DDBJ whole genome shotgun (WGS) entry which is preliminary data.</text>
</comment>
<dbReference type="PANTHER" id="PTHR48079:SF6">
    <property type="entry name" value="NAD(P)-BINDING DOMAIN-CONTAINING PROTEIN-RELATED"/>
    <property type="match status" value="1"/>
</dbReference>
<evidence type="ECO:0000313" key="3">
    <source>
        <dbReference type="EMBL" id="MEK8030674.1"/>
    </source>
</evidence>
<reference evidence="3 4" key="1">
    <citation type="submission" date="2024-04" db="EMBL/GenBank/DDBJ databases">
        <title>Novel species of the genus Ideonella isolated from streams.</title>
        <authorList>
            <person name="Lu H."/>
        </authorList>
    </citation>
    <scope>NUCLEOTIDE SEQUENCE [LARGE SCALE GENOMIC DNA]</scope>
    <source>
        <strain evidence="3 4">DXS29W</strain>
    </source>
</reference>
<dbReference type="Gene3D" id="3.30.360.10">
    <property type="entry name" value="Dihydrodipicolinate Reductase, domain 2"/>
    <property type="match status" value="1"/>
</dbReference>
<feature type="domain" description="Gfo/Idh/MocA-like oxidoreductase N-terminal" evidence="2">
    <location>
        <begin position="6"/>
        <end position="124"/>
    </location>
</feature>
<dbReference type="PANTHER" id="PTHR48079">
    <property type="entry name" value="PROTEIN YEEZ"/>
    <property type="match status" value="1"/>
</dbReference>
<dbReference type="InterPro" id="IPR001509">
    <property type="entry name" value="Epimerase_deHydtase"/>
</dbReference>
<dbReference type="InterPro" id="IPR000683">
    <property type="entry name" value="Gfo/Idh/MocA-like_OxRdtase_N"/>
</dbReference>
<dbReference type="Gene3D" id="3.40.50.720">
    <property type="entry name" value="NAD(P)-binding Rossmann-like Domain"/>
    <property type="match status" value="2"/>
</dbReference>
<sequence length="707" mass="76794">MTTQRMRVGLLGAGYILQAHAKALQALPNVDITAVCDVSRGRAEAAAASFGIQGVFTSLAEMLKSGIDAVHVLVPPQLHIDVTRQILEAGVHAFVEKPMGLDSQACAALADLAAAKGVKLGVNHNFLFLPSYERLRQQVKQGVIGRLDHVSLRWLYPLGLIQFGPYNNWMLRAEANLFYELGPHLVAFMTDLVGPLDELKAQASLPIDLPGGQRVFRHWSLIGRQGTTGVSLELSVQPGQADRSVRVRGYAASAELDFDRDLLHFFEARTNSALFDGLGQGRRGSAAWRAQAWGNFQRQFLSTLKKGPHANVFLDSIARSVAAFYAGVQSGQLDERLDGRFGATVIRTCEQVADSAGVSLTPRSQPAAPAAPSRPSNVLVIGGTGFIGKRLVRALLAQGHGVRVLSRSKATALYELEGLPVEVAEGALDDAAAVGRALQGIEVVYDLAKAVGQRWQDYVDNDVKPTRVLAEAALAAGVKRFIYTGTIDSYDAADPSKVIDGSTPLDPAIETRNLYARSKAACEALLLEMHRDKGLPLVIFRPAVVIGEGCPPAHWGVGMFHSDTRVQYWGDGENKLPLVLVDDVADALVLGLDKPGIEGQSFLLTDGPLLSAREYVAEVSRLTQTQLRATPTPIWKFFALDVAKELVKNAIRHPNRKVPSYHDWACRQLTSRFDNSRSRQVLGWQPAGTREGLIERGIAASVRHYLR</sequence>
<keyword evidence="4" id="KW-1185">Reference proteome</keyword>
<dbReference type="Pfam" id="PF01408">
    <property type="entry name" value="GFO_IDH_MocA"/>
    <property type="match status" value="1"/>
</dbReference>
<evidence type="ECO:0000259" key="1">
    <source>
        <dbReference type="Pfam" id="PF01370"/>
    </source>
</evidence>